<dbReference type="EMBL" id="JAVREK010000023">
    <property type="protein sequence ID" value="MDT0304323.1"/>
    <property type="molecule type" value="Genomic_DNA"/>
</dbReference>
<accession>A0ABU2KYJ6</accession>
<protein>
    <submittedName>
        <fullName evidence="2">Replication-relaxation family protein</fullName>
    </submittedName>
</protein>
<proteinExistence type="predicted"/>
<dbReference type="RefSeq" id="WP_311546819.1">
    <property type="nucleotide sequence ID" value="NZ_JAVREK010000023.1"/>
</dbReference>
<dbReference type="Proteomes" id="UP001183226">
    <property type="component" value="Unassembled WGS sequence"/>
</dbReference>
<gene>
    <name evidence="2" type="ORF">RM446_19575</name>
</gene>
<evidence type="ECO:0000313" key="2">
    <source>
        <dbReference type="EMBL" id="MDT0304323.1"/>
    </source>
</evidence>
<comment type="caution">
    <text evidence="2">The sequence shown here is derived from an EMBL/GenBank/DDBJ whole genome shotgun (WGS) entry which is preliminary data.</text>
</comment>
<evidence type="ECO:0000313" key="3">
    <source>
        <dbReference type="Proteomes" id="UP001183226"/>
    </source>
</evidence>
<feature type="region of interest" description="Disordered" evidence="1">
    <location>
        <begin position="251"/>
        <end position="277"/>
    </location>
</feature>
<dbReference type="Pfam" id="PF13814">
    <property type="entry name" value="Replic_Relax"/>
    <property type="match status" value="1"/>
</dbReference>
<dbReference type="InterPro" id="IPR025855">
    <property type="entry name" value="Replic_Relax"/>
</dbReference>
<feature type="compositionally biased region" description="Basic and acidic residues" evidence="1">
    <location>
        <begin position="258"/>
        <end position="277"/>
    </location>
</feature>
<name>A0ABU2KYJ6_9ACTN</name>
<evidence type="ECO:0000256" key="1">
    <source>
        <dbReference type="SAM" id="MobiDB-lite"/>
    </source>
</evidence>
<organism evidence="2 3">
    <name type="scientific">Streptomonospora wellingtoniae</name>
    <dbReference type="NCBI Taxonomy" id="3075544"/>
    <lineage>
        <taxon>Bacteria</taxon>
        <taxon>Bacillati</taxon>
        <taxon>Actinomycetota</taxon>
        <taxon>Actinomycetes</taxon>
        <taxon>Streptosporangiales</taxon>
        <taxon>Nocardiopsidaceae</taxon>
        <taxon>Streptomonospora</taxon>
    </lineage>
</organism>
<keyword evidence="3" id="KW-1185">Reference proteome</keyword>
<reference evidence="3" key="1">
    <citation type="submission" date="2023-07" db="EMBL/GenBank/DDBJ databases">
        <title>30 novel species of actinomycetes from the DSMZ collection.</title>
        <authorList>
            <person name="Nouioui I."/>
        </authorList>
    </citation>
    <scope>NUCLEOTIDE SEQUENCE [LARGE SCALE GENOMIC DNA]</scope>
    <source>
        <strain evidence="3">DSM 45055</strain>
    </source>
</reference>
<sequence length="277" mass="30908">MPPRLSPGLLTALAHRLTPRDYTLLQALHDQRLLTTQQVAALFFGRRSSRRARTRLLTLHRLGVLERFRPHTAPGSAPWCWVLASAGVHLLARHRDQPAAELAPRAERALALAHSARLHHHIGVREVLVAATLAARTDEGHRLEIWWDEARCAQEWGTYIRPDAFLRYRHPGGAVDAFLEYDTGTEPLARVAAKLPGYEHLAEATRITTPLLLTTTAATRETNLAERLAEEPAPHVPVWLTTAAQLLDPGPAEPVWRPLRDGPHRSLTDLHRPAAQT</sequence>